<evidence type="ECO:0000313" key="2">
    <source>
        <dbReference type="Proteomes" id="UP000236594"/>
    </source>
</evidence>
<dbReference type="EMBL" id="PPED02000027">
    <property type="protein sequence ID" value="PWN59584.1"/>
    <property type="molecule type" value="Genomic_DNA"/>
</dbReference>
<dbReference type="Proteomes" id="UP000236594">
    <property type="component" value="Unassembled WGS sequence"/>
</dbReference>
<reference evidence="1 2" key="1">
    <citation type="submission" date="2018-04" db="EMBL/GenBank/DDBJ databases">
        <title>Draft Genome Sequence of Phosphate-Solubilizing Chryseobacterium sp. ISE14 that is a Biocontrol and Plant Growth-Promoting Rhizobacterium Isolated from Cucumber.</title>
        <authorList>
            <person name="Jeong J.-J."/>
            <person name="Sang M.K."/>
            <person name="Choi I.-G."/>
            <person name="Kim K.D."/>
        </authorList>
    </citation>
    <scope>NUCLEOTIDE SEQUENCE [LARGE SCALE GENOMIC DNA]</scope>
    <source>
        <strain evidence="1 2">ISE14</strain>
    </source>
</reference>
<feature type="non-terminal residue" evidence="1">
    <location>
        <position position="1"/>
    </location>
</feature>
<accession>A0A316WDS3</accession>
<name>A0A316WDS3_9FLAO</name>
<gene>
    <name evidence="1" type="ORF">C1631_023210</name>
</gene>
<dbReference type="AlphaFoldDB" id="A0A316WDS3"/>
<dbReference type="RefSeq" id="WP_228441479.1">
    <property type="nucleotide sequence ID" value="NZ_PPED02000027.1"/>
</dbReference>
<evidence type="ECO:0000313" key="1">
    <source>
        <dbReference type="EMBL" id="PWN59584.1"/>
    </source>
</evidence>
<dbReference type="InterPro" id="IPR007739">
    <property type="entry name" value="RgpF"/>
</dbReference>
<evidence type="ECO:0008006" key="3">
    <source>
        <dbReference type="Google" id="ProtNLM"/>
    </source>
</evidence>
<protein>
    <recommendedName>
        <fullName evidence="3">Rhamnan synthesis F</fullName>
    </recommendedName>
</protein>
<keyword evidence="2" id="KW-1185">Reference proteome</keyword>
<proteinExistence type="predicted"/>
<dbReference type="Pfam" id="PF05045">
    <property type="entry name" value="RgpF"/>
    <property type="match status" value="1"/>
</dbReference>
<organism evidence="1 2">
    <name type="scientific">Chryseobacterium phosphatilyticum</name>
    <dbReference type="NCBI Taxonomy" id="475075"/>
    <lineage>
        <taxon>Bacteria</taxon>
        <taxon>Pseudomonadati</taxon>
        <taxon>Bacteroidota</taxon>
        <taxon>Flavobacteriia</taxon>
        <taxon>Flavobacteriales</taxon>
        <taxon>Weeksellaceae</taxon>
        <taxon>Chryseobacterium group</taxon>
        <taxon>Chryseobacterium</taxon>
    </lineage>
</organism>
<sequence>AIKALKPVRVVVTENCGRDVWPFLQSLKIASDMGYKFACKIHSKKSPHISGGERWRRDLVNSIVGASAIKSVMDVFQDEDNCGIVAPRSALFYNNHSSVMVDNQEWVKNILDVSGNSGASVKYFIAGTMFWLRIDAFKSILNLPYGSEEFGPELGAIDGTLAHAFERVMPLLVEADGYKLILYGDEGSFTPY</sequence>
<comment type="caution">
    <text evidence="1">The sequence shown here is derived from an EMBL/GenBank/DDBJ whole genome shotgun (WGS) entry which is preliminary data.</text>
</comment>